<evidence type="ECO:0000313" key="6">
    <source>
        <dbReference type="EMBL" id="KAK3514897.1"/>
    </source>
</evidence>
<dbReference type="PANTHER" id="PTHR23116">
    <property type="entry name" value="PDZ DOMAIN CONTAINING WHIRLIN AND HARMONIN-RELATED"/>
    <property type="match status" value="1"/>
</dbReference>
<dbReference type="CDD" id="cd06741">
    <property type="entry name" value="PDZ2_FL-whirlin"/>
    <property type="match status" value="1"/>
</dbReference>
<name>A0AAE0Q7D6_9TELE</name>
<keyword evidence="2" id="KW-0677">Repeat</keyword>
<dbReference type="PANTHER" id="PTHR23116:SF37">
    <property type="entry name" value="WHIRLIN"/>
    <property type="match status" value="1"/>
</dbReference>
<evidence type="ECO:0000256" key="1">
    <source>
        <dbReference type="ARBA" id="ARBA00004316"/>
    </source>
</evidence>
<dbReference type="InterPro" id="IPR036034">
    <property type="entry name" value="PDZ_sf"/>
</dbReference>
<dbReference type="GO" id="GO:0060088">
    <property type="term" value="P:auditory receptor cell stereocilium organization"/>
    <property type="evidence" value="ECO:0007669"/>
    <property type="project" value="TreeGrafter"/>
</dbReference>
<dbReference type="PROSITE" id="PS50106">
    <property type="entry name" value="PDZ"/>
    <property type="match status" value="2"/>
</dbReference>
<dbReference type="Gene3D" id="3.30.420.10">
    <property type="entry name" value="Ribonuclease H-like superfamily/Ribonuclease H"/>
    <property type="match status" value="1"/>
</dbReference>
<dbReference type="InterPro" id="IPR038717">
    <property type="entry name" value="Tc1-like_DDE_dom"/>
</dbReference>
<dbReference type="CDD" id="cd06742">
    <property type="entry name" value="PDZ3_FL-whirlin-like"/>
    <property type="match status" value="1"/>
</dbReference>
<dbReference type="Pfam" id="PF13358">
    <property type="entry name" value="DDE_3"/>
    <property type="match status" value="1"/>
</dbReference>
<sequence length="890" mass="97091">MHYMQRMQLSEACSIMILLKQVLKGCKKLCLSVCSMGRIPGGYVTNHVYTWVDPQGRSISPPPDLLEQHTPGGRHFNSQRRGHAPQQGAERRVTISLDDGRPLGLMIRGGAEYSLGIYIAGVDHGSAAECGGLKVGDQILEVNGLSFHSIAHDEAVQILKSSRHMLMTVKDVGRLPHARTVVDETKWISSPQIAESSASAALSVSGDAGVGSTGKFSYRTSAFFDMSLLFVCCKALLSPALAPGLMGARSSLDEQAYLLLTEAERQTMTYYILEYQSGHIGVEPLAMALFELFNTHAKGWGWILTSAQLTLLAEVRALIAPQDLERFDGQVVRHEMEAWRVRHGGLSLLHHTKPICSPHPESHIPSACQLTASAMGYAKASVCNECRMDGSVEAGPAGAFNSLPEIALDEVQYRIESPPNFRPPPPPGYGSPKIQLKRPTSKLCQTSLLYTSPCRMHQENHALNHTDPHIRPSCSAHTSPCTVHHSSSPCVSHRSPPPCSLHRCSPCSLHRSGPSAASPGKDLVQFLMSKQVAVLPPHPESAGRSRAATPTPSGSARSSPSLSPSLRIPAPPPCSPEKPEVTISAPDMSPSMSHRLRLNPEEETADEKSRIQPRGATLSQLSDSGQTLSEDSGVDIAEAGGMCKDSGPRPNKAVSQNASGEPQGAERAPNHQVRTRDISHSEDWKKHLHHYNAIQDNDPKHTSKSTSEWLKKNKMKTLEWPSQSPDLNPIEMLWHDLKKVVHARKPSNVAELQQFCKDEWAKIPPQRCNRLIQEKWASSVFMSFSSVCMLQSVQARPTLVRVSKSANTLGIAVEGGANTRQPLPRITTIQKGGSAHLCGQLRVGQVILEVNGMSLKGMEHRDAARVIAEAFKTKEKDYIDFLIADFNVAL</sequence>
<comment type="subcellular location">
    <subcellularLocation>
        <location evidence="1">Cell projection</location>
    </subcellularLocation>
</comment>
<feature type="compositionally biased region" description="Polar residues" evidence="4">
    <location>
        <begin position="617"/>
        <end position="630"/>
    </location>
</feature>
<organism evidence="6 7">
    <name type="scientific">Hemibagrus guttatus</name>
    <dbReference type="NCBI Taxonomy" id="175788"/>
    <lineage>
        <taxon>Eukaryota</taxon>
        <taxon>Metazoa</taxon>
        <taxon>Chordata</taxon>
        <taxon>Craniata</taxon>
        <taxon>Vertebrata</taxon>
        <taxon>Euteleostomi</taxon>
        <taxon>Actinopterygii</taxon>
        <taxon>Neopterygii</taxon>
        <taxon>Teleostei</taxon>
        <taxon>Ostariophysi</taxon>
        <taxon>Siluriformes</taxon>
        <taxon>Bagridae</taxon>
        <taxon>Hemibagrus</taxon>
    </lineage>
</organism>
<reference evidence="6" key="1">
    <citation type="submission" date="2023-06" db="EMBL/GenBank/DDBJ databases">
        <title>Male Hemibagrus guttatus genome.</title>
        <authorList>
            <person name="Bian C."/>
        </authorList>
    </citation>
    <scope>NUCLEOTIDE SEQUENCE</scope>
    <source>
        <strain evidence="6">Male_cb2023</strain>
        <tissue evidence="6">Muscle</tissue>
    </source>
</reference>
<dbReference type="InterPro" id="IPR036397">
    <property type="entry name" value="RNaseH_sf"/>
</dbReference>
<dbReference type="FunFam" id="2.30.42.10:FF:000079">
    <property type="entry name" value="Whirlin a"/>
    <property type="match status" value="1"/>
</dbReference>
<evidence type="ECO:0000313" key="7">
    <source>
        <dbReference type="Proteomes" id="UP001274896"/>
    </source>
</evidence>
<dbReference type="GO" id="GO:0002142">
    <property type="term" value="C:stereocilia ankle link complex"/>
    <property type="evidence" value="ECO:0007669"/>
    <property type="project" value="TreeGrafter"/>
</dbReference>
<comment type="caution">
    <text evidence="6">The sequence shown here is derived from an EMBL/GenBank/DDBJ whole genome shotgun (WGS) entry which is preliminary data.</text>
</comment>
<dbReference type="FunFam" id="2.30.42.10:FF:000087">
    <property type="entry name" value="Whirlin a"/>
    <property type="match status" value="1"/>
</dbReference>
<feature type="domain" description="PDZ" evidence="5">
    <location>
        <begin position="799"/>
        <end position="870"/>
    </location>
</feature>
<keyword evidence="7" id="KW-1185">Reference proteome</keyword>
<dbReference type="Pfam" id="PF00595">
    <property type="entry name" value="PDZ"/>
    <property type="match status" value="2"/>
</dbReference>
<dbReference type="SMART" id="SM00228">
    <property type="entry name" value="PDZ"/>
    <property type="match status" value="2"/>
</dbReference>
<dbReference type="GO" id="GO:0005929">
    <property type="term" value="C:cilium"/>
    <property type="evidence" value="ECO:0007669"/>
    <property type="project" value="TreeGrafter"/>
</dbReference>
<feature type="region of interest" description="Disordered" evidence="4">
    <location>
        <begin position="536"/>
        <end position="682"/>
    </location>
</feature>
<dbReference type="Gene3D" id="2.30.42.10">
    <property type="match status" value="2"/>
</dbReference>
<dbReference type="InterPro" id="IPR051844">
    <property type="entry name" value="USH2_Complex_Protein"/>
</dbReference>
<accession>A0AAE0Q7D6</accession>
<dbReference type="InterPro" id="IPR001478">
    <property type="entry name" value="PDZ"/>
</dbReference>
<dbReference type="GO" id="GO:0003676">
    <property type="term" value="F:nucleic acid binding"/>
    <property type="evidence" value="ECO:0007669"/>
    <property type="project" value="InterPro"/>
</dbReference>
<dbReference type="GO" id="GO:0001917">
    <property type="term" value="C:photoreceptor inner segment"/>
    <property type="evidence" value="ECO:0007669"/>
    <property type="project" value="TreeGrafter"/>
</dbReference>
<dbReference type="Proteomes" id="UP001274896">
    <property type="component" value="Unassembled WGS sequence"/>
</dbReference>
<evidence type="ECO:0000256" key="3">
    <source>
        <dbReference type="ARBA" id="ARBA00023273"/>
    </source>
</evidence>
<proteinExistence type="predicted"/>
<feature type="compositionally biased region" description="Low complexity" evidence="4">
    <location>
        <begin position="547"/>
        <end position="568"/>
    </location>
</feature>
<evidence type="ECO:0000256" key="4">
    <source>
        <dbReference type="SAM" id="MobiDB-lite"/>
    </source>
</evidence>
<dbReference type="GO" id="GO:0007605">
    <property type="term" value="P:sensory perception of sound"/>
    <property type="evidence" value="ECO:0007669"/>
    <property type="project" value="TreeGrafter"/>
</dbReference>
<feature type="domain" description="PDZ" evidence="5">
    <location>
        <begin position="92"/>
        <end position="162"/>
    </location>
</feature>
<gene>
    <name evidence="6" type="ORF">QTP70_033830</name>
</gene>
<dbReference type="AlphaFoldDB" id="A0AAE0Q7D6"/>
<dbReference type="GO" id="GO:0005886">
    <property type="term" value="C:plasma membrane"/>
    <property type="evidence" value="ECO:0007669"/>
    <property type="project" value="TreeGrafter"/>
</dbReference>
<evidence type="ECO:0000256" key="2">
    <source>
        <dbReference type="ARBA" id="ARBA00022737"/>
    </source>
</evidence>
<evidence type="ECO:0000259" key="5">
    <source>
        <dbReference type="PROSITE" id="PS50106"/>
    </source>
</evidence>
<dbReference type="Gene3D" id="1.20.1160.20">
    <property type="match status" value="1"/>
</dbReference>
<dbReference type="SUPFAM" id="SSF50156">
    <property type="entry name" value="PDZ domain-like"/>
    <property type="match status" value="2"/>
</dbReference>
<dbReference type="EMBL" id="JAUCMX010000021">
    <property type="protein sequence ID" value="KAK3514897.1"/>
    <property type="molecule type" value="Genomic_DNA"/>
</dbReference>
<feature type="region of interest" description="Disordered" evidence="4">
    <location>
        <begin position="60"/>
        <end position="90"/>
    </location>
</feature>
<protein>
    <recommendedName>
        <fullName evidence="5">PDZ domain-containing protein</fullName>
    </recommendedName>
</protein>
<dbReference type="GO" id="GO:0032426">
    <property type="term" value="C:stereocilium tip"/>
    <property type="evidence" value="ECO:0007669"/>
    <property type="project" value="TreeGrafter"/>
</dbReference>
<keyword evidence="3" id="KW-0966">Cell projection</keyword>